<organism evidence="7 8">
    <name type="scientific">Danionella cerebrum</name>
    <dbReference type="NCBI Taxonomy" id="2873325"/>
    <lineage>
        <taxon>Eukaryota</taxon>
        <taxon>Metazoa</taxon>
        <taxon>Chordata</taxon>
        <taxon>Craniata</taxon>
        <taxon>Vertebrata</taxon>
        <taxon>Euteleostomi</taxon>
        <taxon>Actinopterygii</taxon>
        <taxon>Neopterygii</taxon>
        <taxon>Teleostei</taxon>
        <taxon>Ostariophysi</taxon>
        <taxon>Cypriniformes</taxon>
        <taxon>Danionidae</taxon>
        <taxon>Danioninae</taxon>
        <taxon>Danionella</taxon>
    </lineage>
</organism>
<comment type="caution">
    <text evidence="7">The sequence shown here is derived from an EMBL/GenBank/DDBJ whole genome shotgun (WGS) entry which is preliminary data.</text>
</comment>
<feature type="region of interest" description="Disordered" evidence="5">
    <location>
        <begin position="400"/>
        <end position="421"/>
    </location>
</feature>
<evidence type="ECO:0000256" key="3">
    <source>
        <dbReference type="ARBA" id="ARBA00038122"/>
    </source>
</evidence>
<dbReference type="EMBL" id="SRMA01025145">
    <property type="protein sequence ID" value="TRY98761.1"/>
    <property type="molecule type" value="Genomic_DNA"/>
</dbReference>
<dbReference type="Proteomes" id="UP000316079">
    <property type="component" value="Unassembled WGS sequence"/>
</dbReference>
<dbReference type="SUPFAM" id="SSF48403">
    <property type="entry name" value="Ankyrin repeat"/>
    <property type="match status" value="1"/>
</dbReference>
<evidence type="ECO:0000313" key="7">
    <source>
        <dbReference type="EMBL" id="TRY98761.1"/>
    </source>
</evidence>
<sequence length="421" mass="46388">MPLSEEIILTFLLEHGGKVKNSELVRKFKGFLSSSDPAERKHNRELFKRLVNGVAVVLQAEDGKYVAVKKKYLRCKTDATTSSCLIQANSGDLDHVKNNYSLQEGNNTESGCIQPILPEETTCVTKSVTARVLSVASDPKTGKTGSVFALVAIKSPQGAPQKGRSLSEDVKLPPPVVKALKAKATTNLRCGDGFLYRSLRARRKDPESCSLQLRRSFKVSKCGSEAKDTIPLGAMEHEWLVQSASGSWRQICGLLLQDPQLAAKPNFMSGFTILHWAAKSGNGEMVCKVMDASRRSGSWVNVNAKSHDGYTALHIAAIHAREHVLLLLVCEFGASTNVRDNSGKKPYHYLNQDASTEIRQILGDPSCRKQEALGYLKDEESLLKGFSKLFQTHAAAQKNKNIRRMSFHSTRGDEEQRKSST</sequence>
<dbReference type="InterPro" id="IPR036770">
    <property type="entry name" value="Ankyrin_rpt-contain_sf"/>
</dbReference>
<evidence type="ECO:0000259" key="6">
    <source>
        <dbReference type="Pfam" id="PF25877"/>
    </source>
</evidence>
<dbReference type="PROSITE" id="PS50297">
    <property type="entry name" value="ANK_REP_REGION"/>
    <property type="match status" value="1"/>
</dbReference>
<dbReference type="PANTHER" id="PTHR14491:SF2">
    <property type="entry name" value="ANKYRIN REPEAT DOMAIN-CONTAINING PROTEIN SOWAHA"/>
    <property type="match status" value="1"/>
</dbReference>
<keyword evidence="2 4" id="KW-0040">ANK repeat</keyword>
<evidence type="ECO:0000313" key="8">
    <source>
        <dbReference type="Proteomes" id="UP000316079"/>
    </source>
</evidence>
<dbReference type="SMART" id="SM00248">
    <property type="entry name" value="ANK"/>
    <property type="match status" value="2"/>
</dbReference>
<feature type="compositionally biased region" description="Basic and acidic residues" evidence="5">
    <location>
        <begin position="410"/>
        <end position="421"/>
    </location>
</feature>
<gene>
    <name evidence="7" type="ORF">DNTS_025498</name>
</gene>
<protein>
    <recommendedName>
        <fullName evidence="6">SOWAHA-C winged helix-turn-helix domain-containing protein</fullName>
    </recommendedName>
</protein>
<proteinExistence type="inferred from homology"/>
<dbReference type="Gene3D" id="1.25.40.20">
    <property type="entry name" value="Ankyrin repeat-containing domain"/>
    <property type="match status" value="1"/>
</dbReference>
<evidence type="ECO:0000256" key="4">
    <source>
        <dbReference type="PROSITE-ProRule" id="PRU00023"/>
    </source>
</evidence>
<dbReference type="STRING" id="623744.A0A553R9A1"/>
<dbReference type="Pfam" id="PF25877">
    <property type="entry name" value="WHD_SOWAH"/>
    <property type="match status" value="1"/>
</dbReference>
<dbReference type="OrthoDB" id="432281at2759"/>
<feature type="domain" description="SOWAHA-C winged helix-turn-helix" evidence="6">
    <location>
        <begin position="3"/>
        <end position="77"/>
    </location>
</feature>
<comment type="similarity">
    <text evidence="3">Belongs to the SOWAH family.</text>
</comment>
<dbReference type="PANTHER" id="PTHR14491">
    <property type="entry name" value="SOSONDOWAH, ISOFORM G"/>
    <property type="match status" value="1"/>
</dbReference>
<name>A0A553R9A1_9TELE</name>
<evidence type="ECO:0000256" key="1">
    <source>
        <dbReference type="ARBA" id="ARBA00022737"/>
    </source>
</evidence>
<keyword evidence="1" id="KW-0677">Repeat</keyword>
<dbReference type="Pfam" id="PF12796">
    <property type="entry name" value="Ank_2"/>
    <property type="match status" value="1"/>
</dbReference>
<evidence type="ECO:0000256" key="5">
    <source>
        <dbReference type="SAM" id="MobiDB-lite"/>
    </source>
</evidence>
<keyword evidence="8" id="KW-1185">Reference proteome</keyword>
<reference evidence="7 8" key="1">
    <citation type="journal article" date="2019" name="Sci. Data">
        <title>Hybrid genome assembly and annotation of Danionella translucida.</title>
        <authorList>
            <person name="Kadobianskyi M."/>
            <person name="Schulze L."/>
            <person name="Schuelke M."/>
            <person name="Judkewitz B."/>
        </authorList>
    </citation>
    <scope>NUCLEOTIDE SEQUENCE [LARGE SCALE GENOMIC DNA]</scope>
    <source>
        <strain evidence="7 8">Bolton</strain>
    </source>
</reference>
<dbReference type="AlphaFoldDB" id="A0A553R9A1"/>
<dbReference type="PROSITE" id="PS50088">
    <property type="entry name" value="ANK_REPEAT"/>
    <property type="match status" value="1"/>
</dbReference>
<feature type="repeat" description="ANK" evidence="4">
    <location>
        <begin position="308"/>
        <end position="341"/>
    </location>
</feature>
<dbReference type="InterPro" id="IPR002110">
    <property type="entry name" value="Ankyrin_rpt"/>
</dbReference>
<dbReference type="InterPro" id="IPR058889">
    <property type="entry name" value="WHD_SOWAHA-C"/>
</dbReference>
<evidence type="ECO:0000256" key="2">
    <source>
        <dbReference type="ARBA" id="ARBA00023043"/>
    </source>
</evidence>
<accession>A0A553R9A1</accession>